<dbReference type="SUPFAM" id="SSF50341">
    <property type="entry name" value="CheW-like"/>
    <property type="match status" value="1"/>
</dbReference>
<dbReference type="GO" id="GO:0007165">
    <property type="term" value="P:signal transduction"/>
    <property type="evidence" value="ECO:0007669"/>
    <property type="project" value="InterPro"/>
</dbReference>
<evidence type="ECO:0000313" key="6">
    <source>
        <dbReference type="Proteomes" id="UP000198623"/>
    </source>
</evidence>
<evidence type="ECO:0000256" key="3">
    <source>
        <dbReference type="ARBA" id="ARBA00022490"/>
    </source>
</evidence>
<keyword evidence="3" id="KW-0963">Cytoplasm</keyword>
<dbReference type="EMBL" id="FOOU01000012">
    <property type="protein sequence ID" value="SFG73018.1"/>
    <property type="molecule type" value="Genomic_DNA"/>
</dbReference>
<dbReference type="CDD" id="cd00732">
    <property type="entry name" value="CheW"/>
    <property type="match status" value="1"/>
</dbReference>
<dbReference type="OrthoDB" id="9790406at2"/>
<dbReference type="Pfam" id="PF01584">
    <property type="entry name" value="CheW"/>
    <property type="match status" value="1"/>
</dbReference>
<name>A0A1I2U7G0_9GAMM</name>
<dbReference type="GO" id="GO:0006935">
    <property type="term" value="P:chemotaxis"/>
    <property type="evidence" value="ECO:0007669"/>
    <property type="project" value="InterPro"/>
</dbReference>
<evidence type="ECO:0000313" key="5">
    <source>
        <dbReference type="EMBL" id="SFG73018.1"/>
    </source>
</evidence>
<dbReference type="SMART" id="SM00260">
    <property type="entry name" value="CheW"/>
    <property type="match status" value="1"/>
</dbReference>
<organism evidence="5 6">
    <name type="scientific">Neptunomonas qingdaonensis</name>
    <dbReference type="NCBI Taxonomy" id="1045558"/>
    <lineage>
        <taxon>Bacteria</taxon>
        <taxon>Pseudomonadati</taxon>
        <taxon>Pseudomonadota</taxon>
        <taxon>Gammaproteobacteria</taxon>
        <taxon>Oceanospirillales</taxon>
        <taxon>Oceanospirillaceae</taxon>
        <taxon>Neptunomonas</taxon>
    </lineage>
</organism>
<feature type="domain" description="CheW-like" evidence="4">
    <location>
        <begin position="12"/>
        <end position="156"/>
    </location>
</feature>
<dbReference type="PROSITE" id="PS50851">
    <property type="entry name" value="CHEW"/>
    <property type="match status" value="1"/>
</dbReference>
<dbReference type="RefSeq" id="WP_090729133.1">
    <property type="nucleotide sequence ID" value="NZ_FOOU01000012.1"/>
</dbReference>
<dbReference type="AlphaFoldDB" id="A0A1I2U7G0"/>
<accession>A0A1I2U7G0</accession>
<dbReference type="GO" id="GO:0005829">
    <property type="term" value="C:cytosol"/>
    <property type="evidence" value="ECO:0007669"/>
    <property type="project" value="TreeGrafter"/>
</dbReference>
<dbReference type="InterPro" id="IPR039315">
    <property type="entry name" value="CheW"/>
</dbReference>
<gene>
    <name evidence="5" type="ORF">SAMN05216175_11246</name>
</gene>
<dbReference type="Gene3D" id="2.30.30.40">
    <property type="entry name" value="SH3 Domains"/>
    <property type="match status" value="1"/>
</dbReference>
<dbReference type="InterPro" id="IPR002545">
    <property type="entry name" value="CheW-lke_dom"/>
</dbReference>
<comment type="subcellular location">
    <subcellularLocation>
        <location evidence="1">Cytoplasm</location>
    </subcellularLocation>
</comment>
<dbReference type="PANTHER" id="PTHR22617">
    <property type="entry name" value="CHEMOTAXIS SENSOR HISTIDINE KINASE-RELATED"/>
    <property type="match status" value="1"/>
</dbReference>
<reference evidence="6" key="1">
    <citation type="submission" date="2016-10" db="EMBL/GenBank/DDBJ databases">
        <authorList>
            <person name="Varghese N."/>
            <person name="Submissions S."/>
        </authorList>
    </citation>
    <scope>NUCLEOTIDE SEQUENCE [LARGE SCALE GENOMIC DNA]</scope>
    <source>
        <strain evidence="6">CGMCC 1.10971</strain>
    </source>
</reference>
<dbReference type="Proteomes" id="UP000198623">
    <property type="component" value="Unassembled WGS sequence"/>
</dbReference>
<evidence type="ECO:0000256" key="2">
    <source>
        <dbReference type="ARBA" id="ARBA00021483"/>
    </source>
</evidence>
<dbReference type="Gene3D" id="2.40.50.180">
    <property type="entry name" value="CheA-289, Domain 4"/>
    <property type="match status" value="1"/>
</dbReference>
<dbReference type="InterPro" id="IPR036061">
    <property type="entry name" value="CheW-like_dom_sf"/>
</dbReference>
<sequence length="166" mass="18574">MTETELTLCSESKQFLTFVLANEEYAVDILRVQEIRGWMPVTRIPGAPGYMKGVLNLRGEIIPIIDLRERFGFETKAYNHTTVVVFVWIKSEERQRSMGLVVDAVADTYDIANEAINPAPLMGEGLDPKFIEALATVEGKMVILLDIDYLLNADALACTQTGYLNE</sequence>
<keyword evidence="6" id="KW-1185">Reference proteome</keyword>
<protein>
    <recommendedName>
        <fullName evidence="2">Chemotaxis protein CheW</fullName>
    </recommendedName>
</protein>
<evidence type="ECO:0000256" key="1">
    <source>
        <dbReference type="ARBA" id="ARBA00004496"/>
    </source>
</evidence>
<dbReference type="STRING" id="1045558.SAMN05216175_11246"/>
<proteinExistence type="predicted"/>
<evidence type="ECO:0000259" key="4">
    <source>
        <dbReference type="PROSITE" id="PS50851"/>
    </source>
</evidence>
<dbReference type="PANTHER" id="PTHR22617:SF45">
    <property type="entry name" value="CHEMOTAXIS PROTEIN CHEW"/>
    <property type="match status" value="1"/>
</dbReference>